<accession>A0A7S9HBS3</accession>
<sequence length="126" mass="13344">MKWHALGLTGKIVIGTAILGAALIAPELALLLQFGGIETAFAYSLLWVAPLLAKTRVVSRQVSSVIAHLSTVAGALWHSLPYRAISRPDVFSAQSLCCLVAWGLTGSVSLALLCYMPGLLVVQNLM</sequence>
<keyword evidence="1" id="KW-0812">Transmembrane</keyword>
<organism evidence="2 3">
    <name type="scientific">Salinimonas marina</name>
    <dbReference type="NCBI Taxonomy" id="2785918"/>
    <lineage>
        <taxon>Bacteria</taxon>
        <taxon>Pseudomonadati</taxon>
        <taxon>Pseudomonadota</taxon>
        <taxon>Gammaproteobacteria</taxon>
        <taxon>Alteromonadales</taxon>
        <taxon>Alteromonadaceae</taxon>
        <taxon>Alteromonas/Salinimonas group</taxon>
        <taxon>Salinimonas</taxon>
    </lineage>
</organism>
<gene>
    <name evidence="2" type="ORF">IT774_09720</name>
</gene>
<keyword evidence="1" id="KW-1133">Transmembrane helix</keyword>
<name>A0A7S9HBS3_9ALTE</name>
<proteinExistence type="predicted"/>
<feature type="transmembrane region" description="Helical" evidence="1">
    <location>
        <begin position="31"/>
        <end position="53"/>
    </location>
</feature>
<dbReference type="AlphaFoldDB" id="A0A7S9HBS3"/>
<feature type="transmembrane region" description="Helical" evidence="1">
    <location>
        <begin position="62"/>
        <end position="80"/>
    </location>
</feature>
<feature type="transmembrane region" description="Helical" evidence="1">
    <location>
        <begin position="5"/>
        <end position="25"/>
    </location>
</feature>
<evidence type="ECO:0000313" key="2">
    <source>
        <dbReference type="EMBL" id="QPG04521.1"/>
    </source>
</evidence>
<dbReference type="EMBL" id="CP064795">
    <property type="protein sequence ID" value="QPG04521.1"/>
    <property type="molecule type" value="Genomic_DNA"/>
</dbReference>
<dbReference type="KEGG" id="smaa:IT774_09720"/>
<reference evidence="2 3" key="1">
    <citation type="submission" date="2020-11" db="EMBL/GenBank/DDBJ databases">
        <title>Complete genome sequence for Salinimonas sp. strain G2-b.</title>
        <authorList>
            <person name="Park S.-J."/>
        </authorList>
    </citation>
    <scope>NUCLEOTIDE SEQUENCE [LARGE SCALE GENOMIC DNA]</scope>
    <source>
        <strain evidence="2 3">G2-b</strain>
    </source>
</reference>
<feature type="transmembrane region" description="Helical" evidence="1">
    <location>
        <begin position="100"/>
        <end position="122"/>
    </location>
</feature>
<keyword evidence="1" id="KW-0472">Membrane</keyword>
<dbReference type="Proteomes" id="UP000595095">
    <property type="component" value="Chromosome"/>
</dbReference>
<protein>
    <submittedName>
        <fullName evidence="2">Uncharacterized protein</fullName>
    </submittedName>
</protein>
<evidence type="ECO:0000313" key="3">
    <source>
        <dbReference type="Proteomes" id="UP000595095"/>
    </source>
</evidence>
<dbReference type="RefSeq" id="WP_195809615.1">
    <property type="nucleotide sequence ID" value="NZ_CP064795.1"/>
</dbReference>
<keyword evidence="3" id="KW-1185">Reference proteome</keyword>
<evidence type="ECO:0000256" key="1">
    <source>
        <dbReference type="SAM" id="Phobius"/>
    </source>
</evidence>